<feature type="compositionally biased region" description="Basic and acidic residues" evidence="1">
    <location>
        <begin position="35"/>
        <end position="55"/>
    </location>
</feature>
<feature type="region of interest" description="Disordered" evidence="1">
    <location>
        <begin position="1"/>
        <end position="55"/>
    </location>
</feature>
<organism evidence="2 3">
    <name type="scientific">Trema orientale</name>
    <name type="common">Charcoal tree</name>
    <name type="synonym">Celtis orientalis</name>
    <dbReference type="NCBI Taxonomy" id="63057"/>
    <lineage>
        <taxon>Eukaryota</taxon>
        <taxon>Viridiplantae</taxon>
        <taxon>Streptophyta</taxon>
        <taxon>Embryophyta</taxon>
        <taxon>Tracheophyta</taxon>
        <taxon>Spermatophyta</taxon>
        <taxon>Magnoliopsida</taxon>
        <taxon>eudicotyledons</taxon>
        <taxon>Gunneridae</taxon>
        <taxon>Pentapetalae</taxon>
        <taxon>rosids</taxon>
        <taxon>fabids</taxon>
        <taxon>Rosales</taxon>
        <taxon>Cannabaceae</taxon>
        <taxon>Trema</taxon>
    </lineage>
</organism>
<dbReference type="EMBL" id="JXTC01000331">
    <property type="protein sequence ID" value="PON64099.1"/>
    <property type="molecule type" value="Genomic_DNA"/>
</dbReference>
<evidence type="ECO:0000313" key="2">
    <source>
        <dbReference type="EMBL" id="PON64099.1"/>
    </source>
</evidence>
<comment type="caution">
    <text evidence="2">The sequence shown here is derived from an EMBL/GenBank/DDBJ whole genome shotgun (WGS) entry which is preliminary data.</text>
</comment>
<gene>
    <name evidence="2" type="ORF">TorRG33x02_274500</name>
</gene>
<accession>A0A2P5CSR2</accession>
<reference evidence="3" key="1">
    <citation type="submission" date="2016-06" db="EMBL/GenBank/DDBJ databases">
        <title>Parallel loss of symbiosis genes in relatives of nitrogen-fixing non-legume Parasponia.</title>
        <authorList>
            <person name="Van Velzen R."/>
            <person name="Holmer R."/>
            <person name="Bu F."/>
            <person name="Rutten L."/>
            <person name="Van Zeijl A."/>
            <person name="Liu W."/>
            <person name="Santuari L."/>
            <person name="Cao Q."/>
            <person name="Sharma T."/>
            <person name="Shen D."/>
            <person name="Roswanjaya Y."/>
            <person name="Wardhani T."/>
            <person name="Kalhor M.S."/>
            <person name="Jansen J."/>
            <person name="Van den Hoogen J."/>
            <person name="Gungor B."/>
            <person name="Hartog M."/>
            <person name="Hontelez J."/>
            <person name="Verver J."/>
            <person name="Yang W.-C."/>
            <person name="Schijlen E."/>
            <person name="Repin R."/>
            <person name="Schilthuizen M."/>
            <person name="Schranz E."/>
            <person name="Heidstra R."/>
            <person name="Miyata K."/>
            <person name="Fedorova E."/>
            <person name="Kohlen W."/>
            <person name="Bisseling T."/>
            <person name="Smit S."/>
            <person name="Geurts R."/>
        </authorList>
    </citation>
    <scope>NUCLEOTIDE SEQUENCE [LARGE SCALE GENOMIC DNA]</scope>
    <source>
        <strain evidence="3">cv. RG33-2</strain>
    </source>
</reference>
<proteinExistence type="predicted"/>
<evidence type="ECO:0000256" key="1">
    <source>
        <dbReference type="SAM" id="MobiDB-lite"/>
    </source>
</evidence>
<name>A0A2P5CSR2_TREOI</name>
<evidence type="ECO:0000313" key="3">
    <source>
        <dbReference type="Proteomes" id="UP000237000"/>
    </source>
</evidence>
<dbReference type="Proteomes" id="UP000237000">
    <property type="component" value="Unassembled WGS sequence"/>
</dbReference>
<protein>
    <submittedName>
        <fullName evidence="2">Uncharacterized protein</fullName>
    </submittedName>
</protein>
<dbReference type="InParanoid" id="A0A2P5CSR2"/>
<keyword evidence="3" id="KW-1185">Reference proteome</keyword>
<dbReference type="AlphaFoldDB" id="A0A2P5CSR2"/>
<sequence length="108" mass="11828">MCWGDPRLPDNGSATPSNGVASKISEFATRMVRAGSDEAPHAGHDREAGHAQDSDWVWSRERDVERVLRESAAEAAVIRVAPADKAAVEAMEEFTYTTTSFSFSQVTW</sequence>